<dbReference type="InterPro" id="IPR008928">
    <property type="entry name" value="6-hairpin_glycosidase_sf"/>
</dbReference>
<dbReference type="HOGENOM" id="CLU_023537_1_1_1"/>
<evidence type="ECO:0000313" key="2">
    <source>
        <dbReference type="EMBL" id="KIV82252.1"/>
    </source>
</evidence>
<dbReference type="PANTHER" id="PTHR31047">
    <property type="entry name" value="MEIOTICALLY UP-REGULATED GENE 157 PROTEIN"/>
    <property type="match status" value="1"/>
</dbReference>
<dbReference type="GO" id="GO:0005975">
    <property type="term" value="P:carbohydrate metabolic process"/>
    <property type="evidence" value="ECO:0007669"/>
    <property type="project" value="InterPro"/>
</dbReference>
<dbReference type="SUPFAM" id="SSF48208">
    <property type="entry name" value="Six-hairpin glycosidases"/>
    <property type="match status" value="1"/>
</dbReference>
<dbReference type="PIRSF" id="PIRSF028846">
    <property type="entry name" value="UCP028846"/>
    <property type="match status" value="1"/>
</dbReference>
<dbReference type="InterPro" id="IPR012341">
    <property type="entry name" value="6hp_glycosidase-like_sf"/>
</dbReference>
<dbReference type="Pfam" id="PF06824">
    <property type="entry name" value="Glyco_hydro_125"/>
    <property type="match status" value="1"/>
</dbReference>
<organism evidence="2 3">
    <name type="scientific">Exophiala sideris</name>
    <dbReference type="NCBI Taxonomy" id="1016849"/>
    <lineage>
        <taxon>Eukaryota</taxon>
        <taxon>Fungi</taxon>
        <taxon>Dikarya</taxon>
        <taxon>Ascomycota</taxon>
        <taxon>Pezizomycotina</taxon>
        <taxon>Eurotiomycetes</taxon>
        <taxon>Chaetothyriomycetidae</taxon>
        <taxon>Chaetothyriales</taxon>
        <taxon>Herpotrichiellaceae</taxon>
        <taxon>Exophiala</taxon>
    </lineage>
</organism>
<feature type="region of interest" description="Disordered" evidence="1">
    <location>
        <begin position="1"/>
        <end position="24"/>
    </location>
</feature>
<dbReference type="SMART" id="SM01149">
    <property type="entry name" value="DUF1237"/>
    <property type="match status" value="1"/>
</dbReference>
<dbReference type="OrthoDB" id="7771656at2759"/>
<evidence type="ECO:0000313" key="3">
    <source>
        <dbReference type="Proteomes" id="UP000053599"/>
    </source>
</evidence>
<gene>
    <name evidence="2" type="ORF">PV11_04375</name>
</gene>
<dbReference type="Gene3D" id="1.50.10.10">
    <property type="match status" value="1"/>
</dbReference>
<dbReference type="PANTHER" id="PTHR31047:SF0">
    <property type="entry name" value="MEIOTICALLY UP-REGULATED GENE 157 PROTEIN"/>
    <property type="match status" value="1"/>
</dbReference>
<sequence length="507" mass="55997">MAEFAYTQYAGQGHSPRSEGPLQLPYQRPTDARRTYRSAGVEDLINKTTSRMRDRDLARMFENCFPNTLDTTVKWFSQSDDQYHSFIIAGDMDAAWTRDNLWQIQPYASLLRVDSAIKKLWLGVINLHATFISQSPYANSFQPPKDSGISPVADHVVDMGQDIVRPPVDPGVAFEGKYALDSLAAFLRTSTTYVQQTNDKSVINRQWLTALTAILTILHEQSQSTFDERGNLREPVYSFQRPSTVSMGSVYNGPDQPPNAGTGNPVKGGTGLIKSAFRASDDATIFPFHIPSNAFVAVELARTAEIIEAIDPELAVECSSLSRTITDGIYTYGVVNHPIYGKVFAYEVDGYGSQLIMDDASPPSLLSLPYLGFIDASHDLYQSTRRVILSREGNPYYVVGSELEGQGSPHIDLKTMWPIGTIMQILTSNDDEEIRCCLDILKKSSGGLGLVHEGVDVNDCTKFLRTWYAWGNSAFGEAILDLAKRKPEILFGGGSGAKEKDSTVVKL</sequence>
<evidence type="ECO:0000256" key="1">
    <source>
        <dbReference type="SAM" id="MobiDB-lite"/>
    </source>
</evidence>
<dbReference type="EMBL" id="KN846952">
    <property type="protein sequence ID" value="KIV82252.1"/>
    <property type="molecule type" value="Genomic_DNA"/>
</dbReference>
<name>A0A0D1YHC4_9EURO</name>
<protein>
    <recommendedName>
        <fullName evidence="4">Metal-independent alpha-mannosidase</fullName>
    </recommendedName>
</protein>
<accession>A0A0D1YHC4</accession>
<reference evidence="2 3" key="1">
    <citation type="submission" date="2015-01" db="EMBL/GenBank/DDBJ databases">
        <title>The Genome Sequence of Exophiala sideris CBS121828.</title>
        <authorList>
            <consortium name="The Broad Institute Genomics Platform"/>
            <person name="Cuomo C."/>
            <person name="de Hoog S."/>
            <person name="Gorbushina A."/>
            <person name="Stielow B."/>
            <person name="Teixiera M."/>
            <person name="Abouelleil A."/>
            <person name="Chapman S.B."/>
            <person name="Priest M."/>
            <person name="Young S.K."/>
            <person name="Wortman J."/>
            <person name="Nusbaum C."/>
            <person name="Birren B."/>
        </authorList>
    </citation>
    <scope>NUCLEOTIDE SEQUENCE [LARGE SCALE GENOMIC DNA]</scope>
    <source>
        <strain evidence="2 3">CBS 121828</strain>
    </source>
</reference>
<dbReference type="InterPro" id="IPR008313">
    <property type="entry name" value="GH125"/>
</dbReference>
<dbReference type="GO" id="GO:0003824">
    <property type="term" value="F:catalytic activity"/>
    <property type="evidence" value="ECO:0007669"/>
    <property type="project" value="UniProtKB-ARBA"/>
</dbReference>
<dbReference type="Proteomes" id="UP000053599">
    <property type="component" value="Unassembled WGS sequence"/>
</dbReference>
<dbReference type="AlphaFoldDB" id="A0A0D1YHC4"/>
<evidence type="ECO:0008006" key="4">
    <source>
        <dbReference type="Google" id="ProtNLM"/>
    </source>
</evidence>
<proteinExistence type="predicted"/>
<dbReference type="STRING" id="1016849.A0A0D1YHC4"/>